<dbReference type="PRINTS" id="PR00413">
    <property type="entry name" value="HADHALOGNASE"/>
</dbReference>
<dbReference type="Gene3D" id="3.40.50.1000">
    <property type="entry name" value="HAD superfamily/HAD-like"/>
    <property type="match status" value="1"/>
</dbReference>
<dbReference type="RefSeq" id="WP_038556728.1">
    <property type="nucleotide sequence ID" value="NZ_FOHT01000025.1"/>
</dbReference>
<dbReference type="EMBL" id="FOHT01000025">
    <property type="protein sequence ID" value="SET83462.1"/>
    <property type="molecule type" value="Genomic_DNA"/>
</dbReference>
<dbReference type="GO" id="GO:0016787">
    <property type="term" value="F:hydrolase activity"/>
    <property type="evidence" value="ECO:0007669"/>
    <property type="project" value="UniProtKB-KW"/>
</dbReference>
<proteinExistence type="predicted"/>
<dbReference type="SFLD" id="SFLDG01129">
    <property type="entry name" value="C1.5:_HAD__Beta-PGM__Phosphata"/>
    <property type="match status" value="1"/>
</dbReference>
<dbReference type="SFLD" id="SFLDS00003">
    <property type="entry name" value="Haloacid_Dehalogenase"/>
    <property type="match status" value="1"/>
</dbReference>
<gene>
    <name evidence="1" type="ORF">SAMN05444285_1258</name>
</gene>
<protein>
    <submittedName>
        <fullName evidence="1">Putative hydrolase of the HAD superfamily</fullName>
    </submittedName>
</protein>
<dbReference type="PANTHER" id="PTHR43611:SF3">
    <property type="entry name" value="FLAVIN MONONUCLEOTIDE HYDROLASE 1, CHLOROPLATIC"/>
    <property type="match status" value="1"/>
</dbReference>
<dbReference type="InterPro" id="IPR041492">
    <property type="entry name" value="HAD_2"/>
</dbReference>
<dbReference type="PANTHER" id="PTHR43611">
    <property type="entry name" value="ALPHA-D-GLUCOSE 1-PHOSPHATE PHOSPHATASE"/>
    <property type="match status" value="1"/>
</dbReference>
<accession>A0A1I0HIC3</accession>
<dbReference type="Pfam" id="PF13419">
    <property type="entry name" value="HAD_2"/>
    <property type="match status" value="1"/>
</dbReference>
<dbReference type="SUPFAM" id="SSF56784">
    <property type="entry name" value="HAD-like"/>
    <property type="match status" value="1"/>
</dbReference>
<evidence type="ECO:0000313" key="1">
    <source>
        <dbReference type="EMBL" id="SET83462.1"/>
    </source>
</evidence>
<dbReference type="NCBIfam" id="TIGR01509">
    <property type="entry name" value="HAD-SF-IA-v3"/>
    <property type="match status" value="1"/>
</dbReference>
<dbReference type="InterPro" id="IPR023198">
    <property type="entry name" value="PGP-like_dom2"/>
</dbReference>
<dbReference type="Gene3D" id="1.10.150.240">
    <property type="entry name" value="Putative phosphatase, domain 2"/>
    <property type="match status" value="1"/>
</dbReference>
<dbReference type="Proteomes" id="UP000181981">
    <property type="component" value="Unassembled WGS sequence"/>
</dbReference>
<reference evidence="1 2" key="1">
    <citation type="submission" date="2016-10" db="EMBL/GenBank/DDBJ databases">
        <authorList>
            <person name="de Groot N.N."/>
        </authorList>
    </citation>
    <scope>NUCLEOTIDE SEQUENCE [LARGE SCALE GENOMIC DNA]</scope>
    <source>
        <strain evidence="1 2">DSM 25947</strain>
    </source>
</reference>
<dbReference type="InterPro" id="IPR023214">
    <property type="entry name" value="HAD_sf"/>
</dbReference>
<dbReference type="InterPro" id="IPR036412">
    <property type="entry name" value="HAD-like_sf"/>
</dbReference>
<dbReference type="CDD" id="cd02603">
    <property type="entry name" value="HAD_sEH-N_like"/>
    <property type="match status" value="1"/>
</dbReference>
<sequence length="207" mass="23983">MKANLSNIKNIIFDLGRVLLNLDFDASIKAFQQLGSDGEVLDHKNAYVDPIFYKLEIGKITPAEFRSGVRKLLKKEQLTDRQIDKAWYAMILDIPEHRVKKVQELSKNYNLYLFSNTNQIHIDRLLTEFKTQHGIDFPSLFKTVYYSHEIHDRKPEVSAYEKVIALSGVNPEETLFIDDLENNIVAAQKAGLKTFWLQNGMEMTELF</sequence>
<dbReference type="InterPro" id="IPR006439">
    <property type="entry name" value="HAD-SF_hydro_IA"/>
</dbReference>
<organism evidence="1 2">
    <name type="scientific">Draconibacterium orientale</name>
    <dbReference type="NCBI Taxonomy" id="1168034"/>
    <lineage>
        <taxon>Bacteria</taxon>
        <taxon>Pseudomonadati</taxon>
        <taxon>Bacteroidota</taxon>
        <taxon>Bacteroidia</taxon>
        <taxon>Marinilabiliales</taxon>
        <taxon>Prolixibacteraceae</taxon>
        <taxon>Draconibacterium</taxon>
    </lineage>
</organism>
<name>A0A1I0HIC3_9BACT</name>
<evidence type="ECO:0000313" key="2">
    <source>
        <dbReference type="Proteomes" id="UP000181981"/>
    </source>
</evidence>
<keyword evidence="1" id="KW-0378">Hydrolase</keyword>
<dbReference type="AlphaFoldDB" id="A0A1I0HIC3"/>
<dbReference type="OrthoDB" id="9797415at2"/>